<evidence type="ECO:0000256" key="4">
    <source>
        <dbReference type="ARBA" id="ARBA00029440"/>
    </source>
</evidence>
<evidence type="ECO:0000259" key="6">
    <source>
        <dbReference type="Pfam" id="PF14691"/>
    </source>
</evidence>
<dbReference type="InterPro" id="IPR051394">
    <property type="entry name" value="Glutamate_Synthase"/>
</dbReference>
<feature type="domain" description="Dihydroprymidine dehydrogenase" evidence="6">
    <location>
        <begin position="24"/>
        <end position="139"/>
    </location>
</feature>
<proteinExistence type="predicted"/>
<dbReference type="SUPFAM" id="SSF46548">
    <property type="entry name" value="alpha-helical ferredoxin"/>
    <property type="match status" value="1"/>
</dbReference>
<evidence type="ECO:0000256" key="3">
    <source>
        <dbReference type="ARBA" id="ARBA00023164"/>
    </source>
</evidence>
<dbReference type="Gene3D" id="1.10.1060.10">
    <property type="entry name" value="Alpha-helical ferredoxin"/>
    <property type="match status" value="1"/>
</dbReference>
<dbReference type="InterPro" id="IPR009051">
    <property type="entry name" value="Helical_ferredxn"/>
</dbReference>
<dbReference type="GO" id="GO:0004355">
    <property type="term" value="F:glutamate synthase (NADPH) activity"/>
    <property type="evidence" value="ECO:0007669"/>
    <property type="project" value="UniProtKB-EC"/>
</dbReference>
<organism evidence="7 8">
    <name type="scientific">Listeria floridensis FSL S10-1187</name>
    <dbReference type="NCBI Taxonomy" id="1265817"/>
    <lineage>
        <taxon>Bacteria</taxon>
        <taxon>Bacillati</taxon>
        <taxon>Bacillota</taxon>
        <taxon>Bacilli</taxon>
        <taxon>Bacillales</taxon>
        <taxon>Listeriaceae</taxon>
        <taxon>Listeria</taxon>
    </lineage>
</organism>
<dbReference type="NCBIfam" id="TIGR01317">
    <property type="entry name" value="GOGAT_sm_gam"/>
    <property type="match status" value="1"/>
</dbReference>
<dbReference type="Pfam" id="PF07992">
    <property type="entry name" value="Pyr_redox_2"/>
    <property type="match status" value="1"/>
</dbReference>
<dbReference type="InterPro" id="IPR023753">
    <property type="entry name" value="FAD/NAD-binding_dom"/>
</dbReference>
<keyword evidence="8" id="KW-1185">Reference proteome</keyword>
<dbReference type="InterPro" id="IPR006005">
    <property type="entry name" value="Glut_synth_ssu1"/>
</dbReference>
<comment type="pathway">
    <text evidence="4">Amino-acid biosynthesis.</text>
</comment>
<gene>
    <name evidence="7" type="primary">gltD</name>
    <name evidence="7" type="ORF">MFLO_11280</name>
</gene>
<reference evidence="7 8" key="1">
    <citation type="journal article" date="2014" name="Int. J. Syst. Evol. Microbiol.">
        <title>Listeria floridensis sp. nov., Listeria aquatica sp. nov., Listeria cornellensis sp. nov., Listeria riparia sp. nov. and Listeria grandensis sp. nov., from agricultural and natural environments.</title>
        <authorList>
            <person name="den Bakker H.C."/>
            <person name="Warchocki S."/>
            <person name="Wright E.M."/>
            <person name="Allred A.F."/>
            <person name="Ahlstrom C."/>
            <person name="Manuel C.S."/>
            <person name="Stasiewicz M.J."/>
            <person name="Burrell A."/>
            <person name="Roof S."/>
            <person name="Strawn L."/>
            <person name="Fortes E.D."/>
            <person name="Nightingale K.K."/>
            <person name="Kephart D."/>
            <person name="Wiedmann M."/>
        </authorList>
    </citation>
    <scope>NUCLEOTIDE SEQUENCE [LARGE SCALE GENOMIC DNA]</scope>
    <source>
        <strain evidence="7 8">FSL S10-1187</strain>
    </source>
</reference>
<evidence type="ECO:0000256" key="1">
    <source>
        <dbReference type="ARBA" id="ARBA00022605"/>
    </source>
</evidence>
<dbReference type="EC" id="1.4.1.13" evidence="7"/>
<keyword evidence="2 7" id="KW-0560">Oxidoreductase</keyword>
<dbReference type="Gene3D" id="3.50.50.60">
    <property type="entry name" value="FAD/NAD(P)-binding domain"/>
    <property type="match status" value="2"/>
</dbReference>
<dbReference type="Proteomes" id="UP000019249">
    <property type="component" value="Unassembled WGS sequence"/>
</dbReference>
<keyword evidence="3" id="KW-0314">Glutamate biosynthesis</keyword>
<dbReference type="RefSeq" id="WP_036097804.1">
    <property type="nucleotide sequence ID" value="NZ_AODF01000026.1"/>
</dbReference>
<dbReference type="PANTHER" id="PTHR43100">
    <property type="entry name" value="GLUTAMATE SYNTHASE [NADPH] SMALL CHAIN"/>
    <property type="match status" value="1"/>
</dbReference>
<dbReference type="InterPro" id="IPR028261">
    <property type="entry name" value="DPD_II"/>
</dbReference>
<sequence length="489" mass="53469">MGKATGFIEYDRIQTPVRKPKERVRDWNEYSLPLPEKDLTIQAARCMDCGVPFCSIGMEIKNGVSGCPLHNLIPEWNDAVYRGEWKEALELLLKTNNFPEFTGRICPAPCEGSCTVAISEPAVGIKSIEKAIIDRGFAEGWIKPNPPKTRTGKKVAIIGSGPAGLACADQLNQAGHQVTVFEKSDRIGGLLMYGIPTMKLEKESVERRVELMRAEGIEFVTGMECGKDISADELKKTYDCLVLATGASKPREVSIPGREALGIHLAVPYLTQSIQDLLSGNAEQTLSAKGKNVLIIGGGDTGADCVATALRQGAESIVQLGRRGKPVSERAAGNPWPEYPLVFQMDYAHEEADAVYGHDPREYFVSPVEFLKDEANQLTGLKTIQVSRDESTGRYTEVPGTERIYRAEMVLIAAGFAGATDDIFTNFDVNQTDRHTIDAAKGFYRSSSERVFACGDARNGQSLVVTAIAEGRETAREVDFYLMGETFLP</sequence>
<feature type="domain" description="FAD/NAD(P)-binding" evidence="5">
    <location>
        <begin position="153"/>
        <end position="318"/>
    </location>
</feature>
<name>A0ABP3AWI9_9LIST</name>
<protein>
    <submittedName>
        <fullName evidence="7">Glutamate synthase subunit beta</fullName>
        <ecNumber evidence="7">1.4.1.13</ecNumber>
    </submittedName>
</protein>
<evidence type="ECO:0000313" key="8">
    <source>
        <dbReference type="Proteomes" id="UP000019249"/>
    </source>
</evidence>
<accession>A0ABP3AWI9</accession>
<evidence type="ECO:0000256" key="2">
    <source>
        <dbReference type="ARBA" id="ARBA00023002"/>
    </source>
</evidence>
<evidence type="ECO:0000313" key="7">
    <source>
        <dbReference type="EMBL" id="EUJ29165.1"/>
    </source>
</evidence>
<dbReference type="Pfam" id="PF14691">
    <property type="entry name" value="Fer4_20"/>
    <property type="match status" value="1"/>
</dbReference>
<dbReference type="PANTHER" id="PTHR43100:SF1">
    <property type="entry name" value="GLUTAMATE SYNTHASE [NADPH] SMALL CHAIN"/>
    <property type="match status" value="1"/>
</dbReference>
<dbReference type="EMBL" id="AODF01000026">
    <property type="protein sequence ID" value="EUJ29165.1"/>
    <property type="molecule type" value="Genomic_DNA"/>
</dbReference>
<dbReference type="InterPro" id="IPR036188">
    <property type="entry name" value="FAD/NAD-bd_sf"/>
</dbReference>
<dbReference type="PRINTS" id="PR00419">
    <property type="entry name" value="ADXRDTASE"/>
</dbReference>
<keyword evidence="1" id="KW-0028">Amino-acid biosynthesis</keyword>
<dbReference type="SUPFAM" id="SSF51971">
    <property type="entry name" value="Nucleotide-binding domain"/>
    <property type="match status" value="2"/>
</dbReference>
<comment type="caution">
    <text evidence="7">The sequence shown here is derived from an EMBL/GenBank/DDBJ whole genome shotgun (WGS) entry which is preliminary data.</text>
</comment>
<evidence type="ECO:0000259" key="5">
    <source>
        <dbReference type="Pfam" id="PF07992"/>
    </source>
</evidence>